<sequence>MKILFVGDIFGSPGRKIIEAFLPTIKEDEGIDLVIANAENSAHGKGLTPKIFRSLINSGVDFVTMGNHTWFRNEVLDILNMEKNIVRPLNLSENFPHFDVGFGSRELEVKGLRIRITNLLGSSVRFKNFQTNPFIVMENLLADIEKPDIHIVDFHAETTSEKYAFLWAFNGRVDAILGTHTHVPTNDAQVTEEHTAFICDVGMTGPSKGVIGGERNRIIKKFFDPSSRFILEVQEGPSQLSSVILNFDESIGKMTSITPLLLKRS</sequence>
<evidence type="ECO:0000313" key="4">
    <source>
        <dbReference type="Proteomes" id="UP000007952"/>
    </source>
</evidence>
<dbReference type="HOGENOM" id="CLU_068238_0_0_14"/>
<gene>
    <name evidence="3" type="primary">ymdB</name>
    <name evidence="3" type="ordered locus">MHF_0077</name>
</gene>
<reference evidence="3 4" key="1">
    <citation type="journal article" date="2011" name="J. Bacteriol.">
        <title>Complete genome sequences of two hemotropic Mycoplasmas, Mycoplasma haemofelis strain Ohio2 and Mycoplasma suis strain Illinois.</title>
        <authorList>
            <person name="Messick J.B."/>
            <person name="Santos A.P."/>
            <person name="Guimaraes A.M."/>
        </authorList>
    </citation>
    <scope>NUCLEOTIDE SEQUENCE [LARGE SCALE GENOMIC DNA]</scope>
    <source>
        <strain evidence="3 4">Ohio2</strain>
    </source>
</reference>
<organism evidence="3 4">
    <name type="scientific">Mycoplasma haemofelis (strain Ohio2)</name>
    <dbReference type="NCBI Taxonomy" id="859194"/>
    <lineage>
        <taxon>Bacteria</taxon>
        <taxon>Bacillati</taxon>
        <taxon>Mycoplasmatota</taxon>
        <taxon>Mollicutes</taxon>
        <taxon>Mycoplasmataceae</taxon>
        <taxon>Mycoplasma</taxon>
    </lineage>
</organism>
<dbReference type="GO" id="GO:0004113">
    <property type="term" value="F:2',3'-cyclic-nucleotide 3'-phosphodiesterase activity"/>
    <property type="evidence" value="ECO:0007669"/>
    <property type="project" value="TreeGrafter"/>
</dbReference>
<dbReference type="InterPro" id="IPR005235">
    <property type="entry name" value="YmdB-like"/>
</dbReference>
<dbReference type="Proteomes" id="UP000007952">
    <property type="component" value="Chromosome"/>
</dbReference>
<proteinExistence type="predicted"/>
<evidence type="ECO:0000256" key="1">
    <source>
        <dbReference type="PIRSR" id="PIRSR004789-50"/>
    </source>
</evidence>
<dbReference type="eggNOG" id="COG1692">
    <property type="taxonomic scope" value="Bacteria"/>
</dbReference>
<protein>
    <submittedName>
        <fullName evidence="3">Metallophosphoesterase YmdB</fullName>
    </submittedName>
</protein>
<feature type="active site" description="Proton donor" evidence="1">
    <location>
        <position position="68"/>
    </location>
</feature>
<dbReference type="InterPro" id="IPR029052">
    <property type="entry name" value="Metallo-depent_PP-like"/>
</dbReference>
<accession>F6FFJ3</accession>
<dbReference type="AlphaFoldDB" id="F6FFJ3"/>
<dbReference type="NCBIfam" id="TIGR00282">
    <property type="entry name" value="TIGR00282 family metallophosphoesterase"/>
    <property type="match status" value="1"/>
</dbReference>
<dbReference type="BioCyc" id="MHAE859194:G1GR7-78-MONOMER"/>
<dbReference type="Gene3D" id="3.60.21.10">
    <property type="match status" value="1"/>
</dbReference>
<dbReference type="KEGG" id="mhf:MHF_0077"/>
<feature type="binding site" evidence="2">
    <location>
        <position position="39"/>
    </location>
    <ligand>
        <name>Fe cation</name>
        <dbReference type="ChEBI" id="CHEBI:24875"/>
        <label>2</label>
    </ligand>
</feature>
<feature type="binding site" evidence="2">
    <location>
        <position position="67"/>
    </location>
    <ligand>
        <name>Fe cation</name>
        <dbReference type="ChEBI" id="CHEBI:24875"/>
        <label>2</label>
    </ligand>
</feature>
<feature type="binding site" evidence="2">
    <location>
        <position position="182"/>
    </location>
    <ligand>
        <name>Fe cation</name>
        <dbReference type="ChEBI" id="CHEBI:24875"/>
        <label>1</label>
    </ligand>
</feature>
<dbReference type="STRING" id="859194.MHF_0077"/>
<name>F6FFJ3_MYCHI</name>
<dbReference type="PANTHER" id="PTHR36303">
    <property type="entry name" value="2',3'-CYCLIC-NUCLEOTIDE 2'-PHOSPHODIESTERASE"/>
    <property type="match status" value="1"/>
</dbReference>
<dbReference type="PANTHER" id="PTHR36303:SF1">
    <property type="entry name" value="2',3'-CYCLIC-NUCLEOTIDE 2'-PHOSPHODIESTERASE"/>
    <property type="match status" value="1"/>
</dbReference>
<evidence type="ECO:0000313" key="3">
    <source>
        <dbReference type="EMBL" id="AEG72388.1"/>
    </source>
</evidence>
<keyword evidence="2" id="KW-0479">Metal-binding</keyword>
<feature type="binding site" evidence="2">
    <location>
        <position position="155"/>
    </location>
    <ligand>
        <name>Fe cation</name>
        <dbReference type="ChEBI" id="CHEBI:24875"/>
        <label>2</label>
    </ligand>
</feature>
<dbReference type="GO" id="GO:0046872">
    <property type="term" value="F:metal ion binding"/>
    <property type="evidence" value="ECO:0007669"/>
    <property type="project" value="UniProtKB-KW"/>
</dbReference>
<feature type="binding site" evidence="2">
    <location>
        <position position="39"/>
    </location>
    <ligand>
        <name>Fe cation</name>
        <dbReference type="ChEBI" id="CHEBI:24875"/>
        <label>1</label>
    </ligand>
</feature>
<feature type="binding site" evidence="2">
    <location>
        <position position="8"/>
    </location>
    <ligand>
        <name>Fe cation</name>
        <dbReference type="ChEBI" id="CHEBI:24875"/>
        <label>1</label>
    </ligand>
</feature>
<dbReference type="Pfam" id="PF13277">
    <property type="entry name" value="YmdB"/>
    <property type="match status" value="1"/>
</dbReference>
<reference key="2">
    <citation type="submission" date="2011-05" db="EMBL/GenBank/DDBJ databases">
        <title>The Genome of Mycoplasma haemofelis Strain Ohio2, a pathogenic hemoplasma of the cat.</title>
        <authorList>
            <person name="Santos A.P."/>
            <person name="Guimaraes A.M.S."/>
            <person name="SanMiguel P.J."/>
            <person name="Martin S.W."/>
            <person name="Messick J.B."/>
        </authorList>
    </citation>
    <scope>NUCLEOTIDE SEQUENCE</scope>
    <source>
        <strain>Ohio2</strain>
    </source>
</reference>
<dbReference type="EMBL" id="CP002808">
    <property type="protein sequence ID" value="AEG72388.1"/>
    <property type="molecule type" value="Genomic_DNA"/>
</dbReference>
<feature type="binding site" evidence="2">
    <location>
        <position position="40"/>
    </location>
    <ligand>
        <name>Fe cation</name>
        <dbReference type="ChEBI" id="CHEBI:24875"/>
        <label>1</label>
    </ligand>
</feature>
<feature type="binding site" evidence="2">
    <location>
        <position position="180"/>
    </location>
    <ligand>
        <name>Fe cation</name>
        <dbReference type="ChEBI" id="CHEBI:24875"/>
        <label>2</label>
    </ligand>
</feature>
<evidence type="ECO:0000256" key="2">
    <source>
        <dbReference type="PIRSR" id="PIRSR004789-51"/>
    </source>
</evidence>
<dbReference type="SUPFAM" id="SSF56300">
    <property type="entry name" value="Metallo-dependent phosphatases"/>
    <property type="match status" value="1"/>
</dbReference>
<dbReference type="PIRSF" id="PIRSF004789">
    <property type="entry name" value="DR1281"/>
    <property type="match status" value="1"/>
</dbReference>